<comment type="caution">
    <text evidence="3">The sequence shown here is derived from an EMBL/GenBank/DDBJ whole genome shotgun (WGS) entry which is preliminary data.</text>
</comment>
<evidence type="ECO:0000313" key="3">
    <source>
        <dbReference type="EMBL" id="KAK4447323.1"/>
    </source>
</evidence>
<proteinExistence type="predicted"/>
<dbReference type="Pfam" id="PF14856">
    <property type="entry name" value="Hce2"/>
    <property type="match status" value="1"/>
</dbReference>
<dbReference type="InterPro" id="IPR029226">
    <property type="entry name" value="Ecp2-like"/>
</dbReference>
<organism evidence="3 4">
    <name type="scientific">Podospora aff. communis PSN243</name>
    <dbReference type="NCBI Taxonomy" id="3040156"/>
    <lineage>
        <taxon>Eukaryota</taxon>
        <taxon>Fungi</taxon>
        <taxon>Dikarya</taxon>
        <taxon>Ascomycota</taxon>
        <taxon>Pezizomycotina</taxon>
        <taxon>Sordariomycetes</taxon>
        <taxon>Sordariomycetidae</taxon>
        <taxon>Sordariales</taxon>
        <taxon>Podosporaceae</taxon>
        <taxon>Podospora</taxon>
    </lineage>
</organism>
<evidence type="ECO:0000256" key="1">
    <source>
        <dbReference type="SAM" id="SignalP"/>
    </source>
</evidence>
<gene>
    <name evidence="3" type="ORF">QBC34DRAFT_467322</name>
</gene>
<protein>
    <submittedName>
        <fullName evidence="3">Necrosis-inducing factor-domain-containing protein</fullName>
    </submittedName>
</protein>
<dbReference type="AlphaFoldDB" id="A0AAV9GFS2"/>
<feature type="chain" id="PRO_5043317206" evidence="1">
    <location>
        <begin position="22"/>
        <end position="145"/>
    </location>
</feature>
<dbReference type="EMBL" id="MU865950">
    <property type="protein sequence ID" value="KAK4447323.1"/>
    <property type="molecule type" value="Genomic_DNA"/>
</dbReference>
<evidence type="ECO:0000313" key="4">
    <source>
        <dbReference type="Proteomes" id="UP001321760"/>
    </source>
</evidence>
<name>A0AAV9GFS2_9PEZI</name>
<sequence>MQFFATHLLLAIASLISTTLCAPSAPLQKRTNDCGSSSVNRGFVDWAPGADCRQIFNNIVGTGSWTINPNSERQLVSYGHCAFTVTNDNQSDYVYVGNDDIRDLINDSIAKYADGDGAVSAWGNMDCDSSLVNTMRHVKWKLHRI</sequence>
<dbReference type="Proteomes" id="UP001321760">
    <property type="component" value="Unassembled WGS sequence"/>
</dbReference>
<reference evidence="3" key="1">
    <citation type="journal article" date="2023" name="Mol. Phylogenet. Evol.">
        <title>Genome-scale phylogeny and comparative genomics of the fungal order Sordariales.</title>
        <authorList>
            <person name="Hensen N."/>
            <person name="Bonometti L."/>
            <person name="Westerberg I."/>
            <person name="Brannstrom I.O."/>
            <person name="Guillou S."/>
            <person name="Cros-Aarteil S."/>
            <person name="Calhoun S."/>
            <person name="Haridas S."/>
            <person name="Kuo A."/>
            <person name="Mondo S."/>
            <person name="Pangilinan J."/>
            <person name="Riley R."/>
            <person name="LaButti K."/>
            <person name="Andreopoulos B."/>
            <person name="Lipzen A."/>
            <person name="Chen C."/>
            <person name="Yan M."/>
            <person name="Daum C."/>
            <person name="Ng V."/>
            <person name="Clum A."/>
            <person name="Steindorff A."/>
            <person name="Ohm R.A."/>
            <person name="Martin F."/>
            <person name="Silar P."/>
            <person name="Natvig D.O."/>
            <person name="Lalanne C."/>
            <person name="Gautier V."/>
            <person name="Ament-Velasquez S.L."/>
            <person name="Kruys A."/>
            <person name="Hutchinson M.I."/>
            <person name="Powell A.J."/>
            <person name="Barry K."/>
            <person name="Miller A.N."/>
            <person name="Grigoriev I.V."/>
            <person name="Debuchy R."/>
            <person name="Gladieux P."/>
            <person name="Hiltunen Thoren M."/>
            <person name="Johannesson H."/>
        </authorList>
    </citation>
    <scope>NUCLEOTIDE SEQUENCE</scope>
    <source>
        <strain evidence="3">PSN243</strain>
    </source>
</reference>
<evidence type="ECO:0000259" key="2">
    <source>
        <dbReference type="Pfam" id="PF14856"/>
    </source>
</evidence>
<keyword evidence="4" id="KW-1185">Reference proteome</keyword>
<feature type="domain" description="Ecp2 effector protein-like" evidence="2">
    <location>
        <begin position="34"/>
        <end position="127"/>
    </location>
</feature>
<reference evidence="3" key="2">
    <citation type="submission" date="2023-05" db="EMBL/GenBank/DDBJ databases">
        <authorList>
            <consortium name="Lawrence Berkeley National Laboratory"/>
            <person name="Steindorff A."/>
            <person name="Hensen N."/>
            <person name="Bonometti L."/>
            <person name="Westerberg I."/>
            <person name="Brannstrom I.O."/>
            <person name="Guillou S."/>
            <person name="Cros-Aarteil S."/>
            <person name="Calhoun S."/>
            <person name="Haridas S."/>
            <person name="Kuo A."/>
            <person name="Mondo S."/>
            <person name="Pangilinan J."/>
            <person name="Riley R."/>
            <person name="Labutti K."/>
            <person name="Andreopoulos B."/>
            <person name="Lipzen A."/>
            <person name="Chen C."/>
            <person name="Yanf M."/>
            <person name="Daum C."/>
            <person name="Ng V."/>
            <person name="Clum A."/>
            <person name="Ohm R."/>
            <person name="Martin F."/>
            <person name="Silar P."/>
            <person name="Natvig D."/>
            <person name="Lalanne C."/>
            <person name="Gautier V."/>
            <person name="Ament-Velasquez S.L."/>
            <person name="Kruys A."/>
            <person name="Hutchinson M.I."/>
            <person name="Powell A.J."/>
            <person name="Barry K."/>
            <person name="Miller A.N."/>
            <person name="Grigoriev I.V."/>
            <person name="Debuchy R."/>
            <person name="Gladieux P."/>
            <person name="Thoren M.H."/>
            <person name="Johannesson H."/>
        </authorList>
    </citation>
    <scope>NUCLEOTIDE SEQUENCE</scope>
    <source>
        <strain evidence="3">PSN243</strain>
    </source>
</reference>
<accession>A0AAV9GFS2</accession>
<keyword evidence="1" id="KW-0732">Signal</keyword>
<feature type="signal peptide" evidence="1">
    <location>
        <begin position="1"/>
        <end position="21"/>
    </location>
</feature>